<dbReference type="Proteomes" id="UP000054845">
    <property type="component" value="Unassembled WGS sequence"/>
</dbReference>
<feature type="region of interest" description="Disordered" evidence="1">
    <location>
        <begin position="237"/>
        <end position="262"/>
    </location>
</feature>
<name>A0A0P1BGM3_9BASI</name>
<evidence type="ECO:0000313" key="3">
    <source>
        <dbReference type="Proteomes" id="UP000054845"/>
    </source>
</evidence>
<proteinExistence type="predicted"/>
<feature type="region of interest" description="Disordered" evidence="1">
    <location>
        <begin position="1"/>
        <end position="29"/>
    </location>
</feature>
<feature type="compositionally biased region" description="Low complexity" evidence="1">
    <location>
        <begin position="245"/>
        <end position="256"/>
    </location>
</feature>
<dbReference type="STRING" id="401625.A0A0P1BGM3"/>
<evidence type="ECO:0000313" key="2">
    <source>
        <dbReference type="EMBL" id="CEH15070.1"/>
    </source>
</evidence>
<protein>
    <recommendedName>
        <fullName evidence="4">GPI inositol-deacylase</fullName>
    </recommendedName>
</protein>
<dbReference type="InterPro" id="IPR029058">
    <property type="entry name" value="AB_hydrolase_fold"/>
</dbReference>
<evidence type="ECO:0000256" key="1">
    <source>
        <dbReference type="SAM" id="MobiDB-lite"/>
    </source>
</evidence>
<reference evidence="2 3" key="1">
    <citation type="submission" date="2014-09" db="EMBL/GenBank/DDBJ databases">
        <authorList>
            <person name="Magalhaes I.L.F."/>
            <person name="Oliveira U."/>
            <person name="Santos F.R."/>
            <person name="Vidigal T.H.D.A."/>
            <person name="Brescovit A.D."/>
            <person name="Santos A.J."/>
        </authorList>
    </citation>
    <scope>NUCLEOTIDE SEQUENCE [LARGE SCALE GENOMIC DNA]</scope>
</reference>
<evidence type="ECO:0008006" key="4">
    <source>
        <dbReference type="Google" id="ProtNLM"/>
    </source>
</evidence>
<keyword evidence="3" id="KW-1185">Reference proteome</keyword>
<dbReference type="Gene3D" id="3.40.50.1820">
    <property type="entry name" value="alpha/beta hydrolase"/>
    <property type="match status" value="1"/>
</dbReference>
<dbReference type="SUPFAM" id="SSF53474">
    <property type="entry name" value="alpha/beta-Hydrolases"/>
    <property type="match status" value="1"/>
</dbReference>
<feature type="compositionally biased region" description="Pro residues" evidence="1">
    <location>
        <begin position="1"/>
        <end position="10"/>
    </location>
</feature>
<accession>A0A0P1BGM3</accession>
<dbReference type="OrthoDB" id="442243at2759"/>
<dbReference type="PANTHER" id="PTHR47842:SF1">
    <property type="entry name" value="DUF676 DOMAIN-CONTAINING PROTEIN"/>
    <property type="match status" value="1"/>
</dbReference>
<sequence length="421" mass="44504">MTDAGNPPPDAHWDGADLGAAHDGSDDESWDKIDRQGILLLLWIHGFKGSSTTTFCDFPARVAHMVQETHSNLAVCSEVYPTYETRGSLAAASEALLEWLTLRTVELECKPLTDEKTGQEVPANVSGRGLGAGSVRIVLCGHSMGGLVAVDAALSAASSAPPGPHRHDRLWPRIVGLIAFDTPYYGVHPGTFKNSATKYGGYLKQAHSIGTQLAPLGAGLGLWGASKAAANPAPANAHRIANGASPSSASSQSTGSKQEEKKSSSWSSALMIGGAAMTVLAGAAGGAYFGGGFEWLNDHFLFVSNLWDDQGLKSRLERLVDQPQIFFHALYNRLPPQPASSDKRTFIVLPPGSSPVGESFEPIECPGDIDEVGAHMAMFDSRSKTYFNMGLRAAALVAQCIDNETAETTPEATVKQESSAP</sequence>
<dbReference type="AlphaFoldDB" id="A0A0P1BGM3"/>
<dbReference type="EMBL" id="CCYA01000252">
    <property type="protein sequence ID" value="CEH15070.1"/>
    <property type="molecule type" value="Genomic_DNA"/>
</dbReference>
<dbReference type="PANTHER" id="PTHR47842">
    <property type="entry name" value="EXPRESSED PROTEIN"/>
    <property type="match status" value="1"/>
</dbReference>
<organism evidence="2 3">
    <name type="scientific">Ceraceosorus bombacis</name>
    <dbReference type="NCBI Taxonomy" id="401625"/>
    <lineage>
        <taxon>Eukaryota</taxon>
        <taxon>Fungi</taxon>
        <taxon>Dikarya</taxon>
        <taxon>Basidiomycota</taxon>
        <taxon>Ustilaginomycotina</taxon>
        <taxon>Exobasidiomycetes</taxon>
        <taxon>Ceraceosorales</taxon>
        <taxon>Ceraceosoraceae</taxon>
        <taxon>Ceraceosorus</taxon>
    </lineage>
</organism>